<dbReference type="SUPFAM" id="SSF158472">
    <property type="entry name" value="HAMP domain-like"/>
    <property type="match status" value="1"/>
</dbReference>
<dbReference type="Gene3D" id="3.40.50.2300">
    <property type="match status" value="2"/>
</dbReference>
<dbReference type="InterPro" id="IPR003594">
    <property type="entry name" value="HATPase_dom"/>
</dbReference>
<dbReference type="Proteomes" id="UP000648984">
    <property type="component" value="Unassembled WGS sequence"/>
</dbReference>
<feature type="domain" description="PAC" evidence="15">
    <location>
        <begin position="707"/>
        <end position="757"/>
    </location>
</feature>
<feature type="region of interest" description="Disordered" evidence="10">
    <location>
        <begin position="1"/>
        <end position="29"/>
    </location>
</feature>
<dbReference type="CDD" id="cd16922">
    <property type="entry name" value="HATPase_EvgS-ArcB-TorS-like"/>
    <property type="match status" value="1"/>
</dbReference>
<keyword evidence="4 8" id="KW-0597">Phosphoprotein</keyword>
<feature type="domain" description="PAC" evidence="15">
    <location>
        <begin position="588"/>
        <end position="640"/>
    </location>
</feature>
<reference evidence="17 18" key="1">
    <citation type="submission" date="2019-12" db="EMBL/GenBank/DDBJ databases">
        <title>Comparative genomics gives insights into the taxonomy of the Azoarcus-Aromatoleum group and reveals separate origins of nif in the plant-associated Azoarcus and non-plant-associated Aromatoleum sub-groups.</title>
        <authorList>
            <person name="Lafos M."/>
            <person name="Maluk M."/>
            <person name="Batista M."/>
            <person name="Junghare M."/>
            <person name="Carmona M."/>
            <person name="Faoro H."/>
            <person name="Cruz L.M."/>
            <person name="Battistoni F."/>
            <person name="De Souza E."/>
            <person name="Pedrosa F."/>
            <person name="Chen W.-M."/>
            <person name="Poole P.S."/>
            <person name="Dixon R.A."/>
            <person name="James E.K."/>
        </authorList>
    </citation>
    <scope>NUCLEOTIDE SEQUENCE [LARGE SCALE GENOMIC DNA]</scope>
    <source>
        <strain evidence="17 18">22Lin</strain>
    </source>
</reference>
<evidence type="ECO:0000256" key="4">
    <source>
        <dbReference type="ARBA" id="ARBA00022553"/>
    </source>
</evidence>
<evidence type="ECO:0000256" key="5">
    <source>
        <dbReference type="ARBA" id="ARBA00022679"/>
    </source>
</evidence>
<keyword evidence="18" id="KW-1185">Reference proteome</keyword>
<comment type="subcellular location">
    <subcellularLocation>
        <location evidence="2">Membrane</location>
    </subcellularLocation>
</comment>
<dbReference type="Gene3D" id="3.30.450.40">
    <property type="match status" value="1"/>
</dbReference>
<dbReference type="Pfam" id="PF02518">
    <property type="entry name" value="HATPase_c"/>
    <property type="match status" value="1"/>
</dbReference>
<feature type="domain" description="PAS" evidence="14">
    <location>
        <begin position="510"/>
        <end position="586"/>
    </location>
</feature>
<sequence length="1351" mass="148399">MPSSNCRTNSAPLPRVSTIRRTPPRQTGAAGMNLSMMALERRTLTAKLLLGFAGLLLVLVAISLHSLYNQQQMNDELQALYENELLGVSHVKEARIQFVQMGDALRQTILPQTPGERDQAFRQLAEAESRLRRELTEAARLFHRDDNRAQLVRFDERFALYKARIARVVEYQKKGELSDALSAVASPEFQLAGQAAGDTLADIARVMEEEAYEAAQRAERRMVVVKRSTYGLIGGGSALALLFGALVGLSIRRPTERLRAVVEQLAAGRLEQPVPHTEYPNEIGDLARAMEVLRLEARKVQTQRWLKTHLAEISGELQTTSSLAELAQKFLSSIAPVLKLGHAAFYRHDEAGDRLALLAGYARSEPVTPVPQFALGQGLVGQCARERAPIILTELPADYLHIGSGLGDAAPRAIAVLPVLRNGRLLAVVELASFDVLGAAEQALLDVVMPILAMSFEILERNARTQTLLEETQRQAENMEQQARQLEEQTVELEAQQASLRETSADLAILEERSRLILGSVKDGIVGLDQDGVITFANPAAPAMLGFAEVEFVGQHMHALIHHSYPDGRAFPRDDCSMYRTGLDGQARTVDSEVLWREDGTPVPIEYSTTPIHKDGTLVGTVVVFRDITERKAAEKAIADQRASLQYILDHSPVGTAFTTDGVFRYTNPEFTRMFDSRPGDSAQHIYATPEERLRMIEDLRREGYIRDREMRLVAAGGELRDFLVTFMPFAHEGEKGVMGWLLDITDRKRVEAEILRAKEIAEEATRAKSDFLANMSHEIRTPMNAIIGMSHLALQGPLERKQRNYIEKVHRAGENLLGIINDILDFSKIEAGKMSMETVEFRLEDVMDHLANLVGIKTEDKGLELLFNAAPDVPTALVGDALRLGQVLVNLGNNAVKFTDAGEIVVGIDTVAQTDDEVELHFWVRDTGIGMTPEQCDTLFRSFSQADASTTRKYGGTGLGLAISKNLVEMMKGRIWVESTAGRGSTFHFTARFGLQAEPMARRMFRADELQGVRILVVDDNASAREILSAMVRHFGLAVDTAWDGSQALDMIAAADARRTAYDLVLMDWKMPVVDGVEAVRRLQEHPPAKLPAVIMVTAYGRDEALGSAEQRGVAVKSALTKPVTASRLLEAIGEALDKGGLVESRAHENLDASSAAMAALAGARVLLVEDNEMNQELANDLLHQAGMDVVIAGNGQEALDILARDARFDGVLMDCQMPVMDGYTATREIRRNPAWTHFPVLAMTANTMAGDREKVIAAGMNDHIAKPLNVGEMFVTLAKWIRPATVGAGSVAPAAAKTAGTLPPLPGIDIDAGLATTMDNHKLYRRMLTRFRDGQSRFAEQFAAAQTDP</sequence>
<dbReference type="PROSITE" id="PS50113">
    <property type="entry name" value="PAC"/>
    <property type="match status" value="2"/>
</dbReference>
<accession>A0ABX1Q865</accession>
<dbReference type="InterPro" id="IPR024478">
    <property type="entry name" value="HlyB_4HB_MCP"/>
</dbReference>
<dbReference type="InterPro" id="IPR029016">
    <property type="entry name" value="GAF-like_dom_sf"/>
</dbReference>
<keyword evidence="11" id="KW-0812">Transmembrane</keyword>
<comment type="catalytic activity">
    <reaction evidence="1">
        <text>ATP + protein L-histidine = ADP + protein N-phospho-L-histidine.</text>
        <dbReference type="EC" id="2.7.13.3"/>
    </reaction>
</comment>
<dbReference type="Pfam" id="PF12729">
    <property type="entry name" value="4HB_MCP_1"/>
    <property type="match status" value="1"/>
</dbReference>
<dbReference type="SUPFAM" id="SSF47384">
    <property type="entry name" value="Homodimeric domain of signal transducing histidine kinase"/>
    <property type="match status" value="1"/>
</dbReference>
<dbReference type="SUPFAM" id="SSF55785">
    <property type="entry name" value="PYP-like sensor domain (PAS domain)"/>
    <property type="match status" value="2"/>
</dbReference>
<protein>
    <recommendedName>
        <fullName evidence="3">histidine kinase</fullName>
        <ecNumber evidence="3">2.7.13.3</ecNumber>
    </recommendedName>
</protein>
<gene>
    <name evidence="17" type="ORF">GPA25_07195</name>
</gene>
<dbReference type="Gene3D" id="3.30.450.20">
    <property type="entry name" value="PAS domain"/>
    <property type="match status" value="2"/>
</dbReference>
<dbReference type="EMBL" id="WTVQ01000009">
    <property type="protein sequence ID" value="NMG74544.1"/>
    <property type="molecule type" value="Genomic_DNA"/>
</dbReference>
<feature type="domain" description="Response regulatory" evidence="13">
    <location>
        <begin position="1166"/>
        <end position="1283"/>
    </location>
</feature>
<dbReference type="Pfam" id="PF00989">
    <property type="entry name" value="PAS"/>
    <property type="match status" value="1"/>
</dbReference>
<dbReference type="CDD" id="cd00130">
    <property type="entry name" value="PAS"/>
    <property type="match status" value="1"/>
</dbReference>
<dbReference type="PRINTS" id="PR00344">
    <property type="entry name" value="BCTRLSENSOR"/>
</dbReference>
<dbReference type="InterPro" id="IPR036097">
    <property type="entry name" value="HisK_dim/P_sf"/>
</dbReference>
<dbReference type="InterPro" id="IPR035965">
    <property type="entry name" value="PAS-like_dom_sf"/>
</dbReference>
<dbReference type="Pfam" id="PF00072">
    <property type="entry name" value="Response_reg"/>
    <property type="match status" value="2"/>
</dbReference>
<keyword evidence="6" id="KW-0418">Kinase</keyword>
<dbReference type="PANTHER" id="PTHR45339">
    <property type="entry name" value="HYBRID SIGNAL TRANSDUCTION HISTIDINE KINASE J"/>
    <property type="match status" value="1"/>
</dbReference>
<organism evidence="17 18">
    <name type="scientific">Aromatoleum diolicum</name>
    <dbReference type="NCBI Taxonomy" id="75796"/>
    <lineage>
        <taxon>Bacteria</taxon>
        <taxon>Pseudomonadati</taxon>
        <taxon>Pseudomonadota</taxon>
        <taxon>Betaproteobacteria</taxon>
        <taxon>Rhodocyclales</taxon>
        <taxon>Rhodocyclaceae</taxon>
        <taxon>Aromatoleum</taxon>
    </lineage>
</organism>
<keyword evidence="11" id="KW-0472">Membrane</keyword>
<evidence type="ECO:0000313" key="18">
    <source>
        <dbReference type="Proteomes" id="UP000648984"/>
    </source>
</evidence>
<feature type="modified residue" description="4-aspartylphosphate" evidence="8">
    <location>
        <position position="1216"/>
    </location>
</feature>
<evidence type="ECO:0000256" key="7">
    <source>
        <dbReference type="ARBA" id="ARBA00023012"/>
    </source>
</evidence>
<dbReference type="InterPro" id="IPR036890">
    <property type="entry name" value="HATPase_C_sf"/>
</dbReference>
<dbReference type="Gene3D" id="1.10.287.130">
    <property type="match status" value="1"/>
</dbReference>
<dbReference type="CDD" id="cd06225">
    <property type="entry name" value="HAMP"/>
    <property type="match status" value="1"/>
</dbReference>
<dbReference type="Pfam" id="PF00672">
    <property type="entry name" value="HAMP"/>
    <property type="match status" value="1"/>
</dbReference>
<dbReference type="InterPro" id="IPR003661">
    <property type="entry name" value="HisK_dim/P_dom"/>
</dbReference>
<feature type="modified residue" description="4-aspartylphosphate" evidence="8">
    <location>
        <position position="1069"/>
    </location>
</feature>
<dbReference type="SMART" id="SM00065">
    <property type="entry name" value="GAF"/>
    <property type="match status" value="1"/>
</dbReference>
<dbReference type="InterPro" id="IPR011006">
    <property type="entry name" value="CheY-like_superfamily"/>
</dbReference>
<dbReference type="Gene3D" id="3.30.565.10">
    <property type="entry name" value="Histidine kinase-like ATPase, C-terminal domain"/>
    <property type="match status" value="1"/>
</dbReference>
<dbReference type="SUPFAM" id="SSF55781">
    <property type="entry name" value="GAF domain-like"/>
    <property type="match status" value="1"/>
</dbReference>
<feature type="compositionally biased region" description="Polar residues" evidence="10">
    <location>
        <begin position="1"/>
        <end position="11"/>
    </location>
</feature>
<evidence type="ECO:0000313" key="17">
    <source>
        <dbReference type="EMBL" id="NMG74544.1"/>
    </source>
</evidence>
<dbReference type="Pfam" id="PF00512">
    <property type="entry name" value="HisKA"/>
    <property type="match status" value="1"/>
</dbReference>
<evidence type="ECO:0000256" key="1">
    <source>
        <dbReference type="ARBA" id="ARBA00000085"/>
    </source>
</evidence>
<dbReference type="InterPro" id="IPR000700">
    <property type="entry name" value="PAS-assoc_C"/>
</dbReference>
<dbReference type="SUPFAM" id="SSF55874">
    <property type="entry name" value="ATPase domain of HSP90 chaperone/DNA topoisomerase II/histidine kinase"/>
    <property type="match status" value="1"/>
</dbReference>
<dbReference type="SMART" id="SM00086">
    <property type="entry name" value="PAC"/>
    <property type="match status" value="2"/>
</dbReference>
<evidence type="ECO:0000256" key="9">
    <source>
        <dbReference type="SAM" id="Coils"/>
    </source>
</evidence>
<evidence type="ECO:0000259" key="12">
    <source>
        <dbReference type="PROSITE" id="PS50109"/>
    </source>
</evidence>
<dbReference type="PROSITE" id="PS50110">
    <property type="entry name" value="RESPONSE_REGULATORY"/>
    <property type="match status" value="2"/>
</dbReference>
<dbReference type="SMART" id="SM00091">
    <property type="entry name" value="PAS"/>
    <property type="match status" value="2"/>
</dbReference>
<feature type="transmembrane region" description="Helical" evidence="11">
    <location>
        <begin position="44"/>
        <end position="64"/>
    </location>
</feature>
<proteinExistence type="predicted"/>
<evidence type="ECO:0000256" key="2">
    <source>
        <dbReference type="ARBA" id="ARBA00004370"/>
    </source>
</evidence>
<evidence type="ECO:0000256" key="11">
    <source>
        <dbReference type="SAM" id="Phobius"/>
    </source>
</evidence>
<dbReference type="InterPro" id="IPR000014">
    <property type="entry name" value="PAS"/>
</dbReference>
<dbReference type="InterPro" id="IPR003660">
    <property type="entry name" value="HAMP_dom"/>
</dbReference>
<dbReference type="PROSITE" id="PS50112">
    <property type="entry name" value="PAS"/>
    <property type="match status" value="1"/>
</dbReference>
<dbReference type="PROSITE" id="PS50885">
    <property type="entry name" value="HAMP"/>
    <property type="match status" value="1"/>
</dbReference>
<feature type="domain" description="HAMP" evidence="16">
    <location>
        <begin position="249"/>
        <end position="302"/>
    </location>
</feature>
<dbReference type="InterPro" id="IPR013767">
    <property type="entry name" value="PAS_fold"/>
</dbReference>
<dbReference type="EC" id="2.7.13.3" evidence="3"/>
<keyword evidence="7" id="KW-0902">Two-component regulatory system</keyword>
<dbReference type="Pfam" id="PF13185">
    <property type="entry name" value="GAF_2"/>
    <property type="match status" value="1"/>
</dbReference>
<dbReference type="PANTHER" id="PTHR45339:SF1">
    <property type="entry name" value="HYBRID SIGNAL TRANSDUCTION HISTIDINE KINASE J"/>
    <property type="match status" value="1"/>
</dbReference>
<evidence type="ECO:0000259" key="13">
    <source>
        <dbReference type="PROSITE" id="PS50110"/>
    </source>
</evidence>
<dbReference type="SUPFAM" id="SSF52172">
    <property type="entry name" value="CheY-like"/>
    <property type="match status" value="2"/>
</dbReference>
<evidence type="ECO:0000256" key="6">
    <source>
        <dbReference type="ARBA" id="ARBA00022777"/>
    </source>
</evidence>
<feature type="domain" description="Response regulatory" evidence="13">
    <location>
        <begin position="1015"/>
        <end position="1138"/>
    </location>
</feature>
<dbReference type="InterPro" id="IPR005467">
    <property type="entry name" value="His_kinase_dom"/>
</dbReference>
<dbReference type="CDD" id="cd17546">
    <property type="entry name" value="REC_hyHK_CKI1_RcsC-like"/>
    <property type="match status" value="2"/>
</dbReference>
<dbReference type="InterPro" id="IPR003018">
    <property type="entry name" value="GAF"/>
</dbReference>
<evidence type="ECO:0000256" key="3">
    <source>
        <dbReference type="ARBA" id="ARBA00012438"/>
    </source>
</evidence>
<dbReference type="SMART" id="SM00388">
    <property type="entry name" value="HisKA"/>
    <property type="match status" value="1"/>
</dbReference>
<evidence type="ECO:0000259" key="16">
    <source>
        <dbReference type="PROSITE" id="PS50885"/>
    </source>
</evidence>
<feature type="domain" description="Histidine kinase" evidence="12">
    <location>
        <begin position="775"/>
        <end position="996"/>
    </location>
</feature>
<keyword evidence="9" id="KW-0175">Coiled coil</keyword>
<dbReference type="NCBIfam" id="TIGR00229">
    <property type="entry name" value="sensory_box"/>
    <property type="match status" value="2"/>
</dbReference>
<dbReference type="CDD" id="cd00082">
    <property type="entry name" value="HisKA"/>
    <property type="match status" value="1"/>
</dbReference>
<name>A0ABX1Q865_9RHOO</name>
<evidence type="ECO:0000259" key="15">
    <source>
        <dbReference type="PROSITE" id="PS50113"/>
    </source>
</evidence>
<dbReference type="Gene3D" id="6.10.340.10">
    <property type="match status" value="1"/>
</dbReference>
<keyword evidence="5" id="KW-0808">Transferase</keyword>
<dbReference type="SMART" id="SM00304">
    <property type="entry name" value="HAMP"/>
    <property type="match status" value="1"/>
</dbReference>
<feature type="non-terminal residue" evidence="17">
    <location>
        <position position="1351"/>
    </location>
</feature>
<dbReference type="SMART" id="SM00387">
    <property type="entry name" value="HATPase_c"/>
    <property type="match status" value="1"/>
</dbReference>
<dbReference type="InterPro" id="IPR004358">
    <property type="entry name" value="Sig_transdc_His_kin-like_C"/>
</dbReference>
<feature type="coiled-coil region" evidence="9">
    <location>
        <begin position="462"/>
        <end position="513"/>
    </location>
</feature>
<dbReference type="SMART" id="SM00448">
    <property type="entry name" value="REC"/>
    <property type="match status" value="2"/>
</dbReference>
<dbReference type="InterPro" id="IPR001610">
    <property type="entry name" value="PAC"/>
</dbReference>
<comment type="caution">
    <text evidence="17">The sequence shown here is derived from an EMBL/GenBank/DDBJ whole genome shotgun (WGS) entry which is preliminary data.</text>
</comment>
<evidence type="ECO:0000256" key="8">
    <source>
        <dbReference type="PROSITE-ProRule" id="PRU00169"/>
    </source>
</evidence>
<evidence type="ECO:0000259" key="14">
    <source>
        <dbReference type="PROSITE" id="PS50112"/>
    </source>
</evidence>
<dbReference type="PROSITE" id="PS50109">
    <property type="entry name" value="HIS_KIN"/>
    <property type="match status" value="1"/>
</dbReference>
<dbReference type="Pfam" id="PF13426">
    <property type="entry name" value="PAS_9"/>
    <property type="match status" value="1"/>
</dbReference>
<evidence type="ECO:0000256" key="10">
    <source>
        <dbReference type="SAM" id="MobiDB-lite"/>
    </source>
</evidence>
<feature type="transmembrane region" description="Helical" evidence="11">
    <location>
        <begin position="230"/>
        <end position="251"/>
    </location>
</feature>
<keyword evidence="11" id="KW-1133">Transmembrane helix</keyword>
<dbReference type="InterPro" id="IPR001789">
    <property type="entry name" value="Sig_transdc_resp-reg_receiver"/>
</dbReference>